<organism evidence="11 12">
    <name type="scientific">Parahaliea maris</name>
    <dbReference type="NCBI Taxonomy" id="2716870"/>
    <lineage>
        <taxon>Bacteria</taxon>
        <taxon>Pseudomonadati</taxon>
        <taxon>Pseudomonadota</taxon>
        <taxon>Gammaproteobacteria</taxon>
        <taxon>Cellvibrionales</taxon>
        <taxon>Halieaceae</taxon>
        <taxon>Parahaliea</taxon>
    </lineage>
</organism>
<evidence type="ECO:0000313" key="11">
    <source>
        <dbReference type="EMBL" id="TXS95731.1"/>
    </source>
</evidence>
<comment type="caution">
    <text evidence="11">The sequence shown here is derived from an EMBL/GenBank/DDBJ whole genome shotgun (WGS) entry which is preliminary data.</text>
</comment>
<dbReference type="InterPro" id="IPR001789">
    <property type="entry name" value="Sig_transdc_resp-reg_receiver"/>
</dbReference>
<keyword evidence="3 7" id="KW-0597">Phosphoprotein</keyword>
<dbReference type="Gene3D" id="1.10.287.130">
    <property type="match status" value="1"/>
</dbReference>
<dbReference type="PRINTS" id="PR00344">
    <property type="entry name" value="BCTRLSENSOR"/>
</dbReference>
<dbReference type="PROSITE" id="PS50110">
    <property type="entry name" value="RESPONSE_REGULATORY"/>
    <property type="match status" value="1"/>
</dbReference>
<feature type="transmembrane region" description="Helical" evidence="8">
    <location>
        <begin position="307"/>
        <end position="328"/>
    </location>
</feature>
<feature type="transmembrane region" description="Helical" evidence="8">
    <location>
        <begin position="360"/>
        <end position="379"/>
    </location>
</feature>
<feature type="transmembrane region" description="Helical" evidence="8">
    <location>
        <begin position="73"/>
        <end position="95"/>
    </location>
</feature>
<evidence type="ECO:0000256" key="4">
    <source>
        <dbReference type="ARBA" id="ARBA00022679"/>
    </source>
</evidence>
<dbReference type="InterPro" id="IPR036890">
    <property type="entry name" value="HATPase_C_sf"/>
</dbReference>
<keyword evidence="6" id="KW-0902">Two-component regulatory system</keyword>
<dbReference type="CDD" id="cd00156">
    <property type="entry name" value="REC"/>
    <property type="match status" value="1"/>
</dbReference>
<feature type="transmembrane region" description="Helical" evidence="8">
    <location>
        <begin position="116"/>
        <end position="141"/>
    </location>
</feature>
<name>A0A5C9A920_9GAMM</name>
<dbReference type="SUPFAM" id="SSF52172">
    <property type="entry name" value="CheY-like"/>
    <property type="match status" value="1"/>
</dbReference>
<keyword evidence="8" id="KW-0472">Membrane</keyword>
<evidence type="ECO:0000256" key="6">
    <source>
        <dbReference type="ARBA" id="ARBA00023012"/>
    </source>
</evidence>
<gene>
    <name evidence="11" type="ORF">FV139_07635</name>
</gene>
<reference evidence="11 12" key="1">
    <citation type="submission" date="2019-08" db="EMBL/GenBank/DDBJ databases">
        <title>Parahaliea maris sp. nov., isolated from the surface seawater.</title>
        <authorList>
            <person name="Liu Y."/>
        </authorList>
    </citation>
    <scope>NUCLEOTIDE SEQUENCE [LARGE SCALE GENOMIC DNA]</scope>
    <source>
        <strain evidence="11 12">HSLHS9</strain>
    </source>
</reference>
<evidence type="ECO:0000256" key="2">
    <source>
        <dbReference type="ARBA" id="ARBA00012438"/>
    </source>
</evidence>
<keyword evidence="12" id="KW-1185">Reference proteome</keyword>
<dbReference type="CDD" id="cd16922">
    <property type="entry name" value="HATPase_EvgS-ArcB-TorS-like"/>
    <property type="match status" value="1"/>
</dbReference>
<protein>
    <recommendedName>
        <fullName evidence="2">histidine kinase</fullName>
        <ecNumber evidence="2">2.7.13.3</ecNumber>
    </recommendedName>
</protein>
<dbReference type="EMBL" id="VRZA01000002">
    <property type="protein sequence ID" value="TXS95731.1"/>
    <property type="molecule type" value="Genomic_DNA"/>
</dbReference>
<dbReference type="PANTHER" id="PTHR43047">
    <property type="entry name" value="TWO-COMPONENT HISTIDINE PROTEIN KINASE"/>
    <property type="match status" value="1"/>
</dbReference>
<evidence type="ECO:0000259" key="10">
    <source>
        <dbReference type="PROSITE" id="PS50110"/>
    </source>
</evidence>
<feature type="transmembrane region" description="Helical" evidence="8">
    <location>
        <begin position="218"/>
        <end position="237"/>
    </location>
</feature>
<dbReference type="SUPFAM" id="SSF47384">
    <property type="entry name" value="Homodimeric domain of signal transducing histidine kinase"/>
    <property type="match status" value="1"/>
</dbReference>
<dbReference type="SUPFAM" id="SSF55874">
    <property type="entry name" value="ATPase domain of HSP90 chaperone/DNA topoisomerase II/histidine kinase"/>
    <property type="match status" value="1"/>
</dbReference>
<dbReference type="GO" id="GO:0000155">
    <property type="term" value="F:phosphorelay sensor kinase activity"/>
    <property type="evidence" value="ECO:0007669"/>
    <property type="project" value="InterPro"/>
</dbReference>
<dbReference type="SMART" id="SM00388">
    <property type="entry name" value="HisKA"/>
    <property type="match status" value="1"/>
</dbReference>
<dbReference type="InterPro" id="IPR011006">
    <property type="entry name" value="CheY-like_superfamily"/>
</dbReference>
<evidence type="ECO:0000256" key="7">
    <source>
        <dbReference type="PROSITE-ProRule" id="PRU00169"/>
    </source>
</evidence>
<dbReference type="PROSITE" id="PS50109">
    <property type="entry name" value="HIS_KIN"/>
    <property type="match status" value="1"/>
</dbReference>
<keyword evidence="5" id="KW-0418">Kinase</keyword>
<keyword evidence="8" id="KW-0812">Transmembrane</keyword>
<feature type="modified residue" description="4-aspartylphosphate" evidence="7">
    <location>
        <position position="977"/>
    </location>
</feature>
<dbReference type="PANTHER" id="PTHR43047:SF64">
    <property type="entry name" value="HISTIDINE KINASE CONTAINING CHEY-HOMOLOGOUS RECEIVER DOMAIN AND PAS DOMAIN-RELATED"/>
    <property type="match status" value="1"/>
</dbReference>
<evidence type="ECO:0000313" key="12">
    <source>
        <dbReference type="Proteomes" id="UP000321039"/>
    </source>
</evidence>
<comment type="catalytic activity">
    <reaction evidence="1">
        <text>ATP + protein L-histidine = ADP + protein N-phospho-L-histidine.</text>
        <dbReference type="EC" id="2.7.13.3"/>
    </reaction>
</comment>
<dbReference type="InterPro" id="IPR003594">
    <property type="entry name" value="HATPase_dom"/>
</dbReference>
<sequence length="1139" mass="125570">MRATQSIFRVRRQYNKWVGNQTLEDYALRFTAHHARRFSIAQVGSTALGAAAFMALEAIAATVTLQYGFVNAAWAMATVSLVIFITGFPIVYYAARHGLDIDLLTRGAGFGYLGSTVTSLIYATFTFIFFAIEAAILASALNALTGLPLALGYVVSAVAVIPIVTHGISAISKFQVGSQSLWLTLQILALGLVVVFELQRVPDWTLYTPPGQPRGTGFDLALFGAASAMLFALIAQIGEQVDYLRFMPERTEENRRSWWFWLTLAGPGWVLVGLVKMLLGSFLAYLAVSRGMGTEQASDPTLMYQMAFNYLIDSPSVALMLAGVMVILSQMKINVTNAYAGSIAWSNFFSRLTHSHPGRVVWLVFNVLIALLLMELGIYRVLESILGIFAIVALSWLASLSADLMINKPLGLSVAHGEFKRARLYDVNPVGVGAMLVASTVGILAYLGLFGATAASLAHFISLGLCFLLVPLIAWLTRSRYYLARGATSLVPAVQEVEPAGGVVHHTCCICETAFETPDMSHCPAYQGPICSLCCTLDARCKDHCKPEGRLERQAERFAALFLPRRWVAAIDSRIARFLAMFSTTTLLTGGLLAVIYYHMTPEDLAQQALLAQTIWTVFFILMIICGVVAWLFLLARESREVAQSESNRQTQRLYQEIEAHKITDRSLQEAKELAERANNAKSRYLTGISHELRTPLQAILGYAQILSDQPEGPDSFDKGLRIIRRNGEYLTDLIEGLLDISTIEAGRLDIYRNRIKLPELLEQLASMFGHQARAKGIAFNYHRPERLPRCVYSDEKRLRQILINLLSNAVKYTEKGQVDFTVRYRNEVAEFVVSDTGVGIEAGDLERILDPFERVRSSQVPQVSGTGLGLTIVRLLTEVMGGELSIDSTPGSGSQFRVVLHLSRDDTADQSVDPGRAITGYAGARRCVMIVDDEPVHRGLLADLLSPLGFSTREAPDGDTCLARLADFHPDLWLLDMSMPGMSGLELARELRRRGHKAPIIMISADARGPETTVDEDQPFDAYFAKPISNRLLLESIGQLLQLEWLHSELPSTSTTPEVLARPAPGNVTFGAVCDHPLLRELRSYAESGFARGVTRSLEAVASSALLRDDQLQHLRDLAAGFRYQDLADLLRMEPVNE</sequence>
<dbReference type="RefSeq" id="WP_148067706.1">
    <property type="nucleotide sequence ID" value="NZ_VRZA01000002.1"/>
</dbReference>
<feature type="domain" description="Response regulatory" evidence="10">
    <location>
        <begin position="928"/>
        <end position="1042"/>
    </location>
</feature>
<feature type="transmembrane region" description="Helical" evidence="8">
    <location>
        <begin position="46"/>
        <end position="67"/>
    </location>
</feature>
<dbReference type="InterPro" id="IPR036097">
    <property type="entry name" value="HisK_dim/P_sf"/>
</dbReference>
<feature type="transmembrane region" description="Helical" evidence="8">
    <location>
        <begin position="610"/>
        <end position="635"/>
    </location>
</feature>
<feature type="domain" description="Histidine kinase" evidence="9">
    <location>
        <begin position="688"/>
        <end position="905"/>
    </location>
</feature>
<dbReference type="SMART" id="SM00448">
    <property type="entry name" value="REC"/>
    <property type="match status" value="1"/>
</dbReference>
<feature type="transmembrane region" description="Helical" evidence="8">
    <location>
        <begin position="180"/>
        <end position="198"/>
    </location>
</feature>
<proteinExistence type="predicted"/>
<feature type="transmembrane region" description="Helical" evidence="8">
    <location>
        <begin position="427"/>
        <end position="451"/>
    </location>
</feature>
<dbReference type="EC" id="2.7.13.3" evidence="2"/>
<evidence type="ECO:0000259" key="9">
    <source>
        <dbReference type="PROSITE" id="PS50109"/>
    </source>
</evidence>
<dbReference type="CDD" id="cd00082">
    <property type="entry name" value="HisKA"/>
    <property type="match status" value="1"/>
</dbReference>
<dbReference type="InterPro" id="IPR003661">
    <property type="entry name" value="HisK_dim/P_dom"/>
</dbReference>
<keyword evidence="8" id="KW-1133">Transmembrane helix</keyword>
<dbReference type="Gene3D" id="3.40.50.2300">
    <property type="match status" value="1"/>
</dbReference>
<feature type="transmembrane region" description="Helical" evidence="8">
    <location>
        <begin position="258"/>
        <end position="287"/>
    </location>
</feature>
<dbReference type="FunFam" id="3.30.565.10:FF:000010">
    <property type="entry name" value="Sensor histidine kinase RcsC"/>
    <property type="match status" value="1"/>
</dbReference>
<accession>A0A5C9A920</accession>
<feature type="transmembrane region" description="Helical" evidence="8">
    <location>
        <begin position="575"/>
        <end position="598"/>
    </location>
</feature>
<dbReference type="InterPro" id="IPR004358">
    <property type="entry name" value="Sig_transdc_His_kin-like_C"/>
</dbReference>
<dbReference type="SMART" id="SM00387">
    <property type="entry name" value="HATPase_c"/>
    <property type="match status" value="1"/>
</dbReference>
<dbReference type="Gene3D" id="1.10.4160.10">
    <property type="entry name" value="Hydantoin permease"/>
    <property type="match status" value="1"/>
</dbReference>
<dbReference type="Pfam" id="PF00512">
    <property type="entry name" value="HisKA"/>
    <property type="match status" value="1"/>
</dbReference>
<evidence type="ECO:0000256" key="3">
    <source>
        <dbReference type="ARBA" id="ARBA00022553"/>
    </source>
</evidence>
<dbReference type="AlphaFoldDB" id="A0A5C9A920"/>
<dbReference type="InterPro" id="IPR005467">
    <property type="entry name" value="His_kinase_dom"/>
</dbReference>
<evidence type="ECO:0000256" key="8">
    <source>
        <dbReference type="SAM" id="Phobius"/>
    </source>
</evidence>
<evidence type="ECO:0000256" key="5">
    <source>
        <dbReference type="ARBA" id="ARBA00022777"/>
    </source>
</evidence>
<dbReference type="Pfam" id="PF02518">
    <property type="entry name" value="HATPase_c"/>
    <property type="match status" value="1"/>
</dbReference>
<dbReference type="Gene3D" id="3.30.565.10">
    <property type="entry name" value="Histidine kinase-like ATPase, C-terminal domain"/>
    <property type="match status" value="1"/>
</dbReference>
<feature type="transmembrane region" description="Helical" evidence="8">
    <location>
        <begin position="457"/>
        <end position="476"/>
    </location>
</feature>
<feature type="transmembrane region" description="Helical" evidence="8">
    <location>
        <begin position="385"/>
        <end position="406"/>
    </location>
</feature>
<feature type="transmembrane region" description="Helical" evidence="8">
    <location>
        <begin position="147"/>
        <end position="168"/>
    </location>
</feature>
<dbReference type="Pfam" id="PF00072">
    <property type="entry name" value="Response_reg"/>
    <property type="match status" value="1"/>
</dbReference>
<keyword evidence="4" id="KW-0808">Transferase</keyword>
<evidence type="ECO:0000256" key="1">
    <source>
        <dbReference type="ARBA" id="ARBA00000085"/>
    </source>
</evidence>
<dbReference type="Proteomes" id="UP000321039">
    <property type="component" value="Unassembled WGS sequence"/>
</dbReference>